<feature type="region of interest" description="Disordered" evidence="9">
    <location>
        <begin position="486"/>
        <end position="506"/>
    </location>
</feature>
<dbReference type="InterPro" id="IPR001881">
    <property type="entry name" value="EGF-like_Ca-bd_dom"/>
</dbReference>
<gene>
    <name evidence="13" type="ORF">Pyn_39237</name>
</gene>
<dbReference type="Gene3D" id="3.30.200.20">
    <property type="entry name" value="Phosphorylase Kinase, domain 1"/>
    <property type="match status" value="1"/>
</dbReference>
<dbReference type="GO" id="GO:0005509">
    <property type="term" value="F:calcium ion binding"/>
    <property type="evidence" value="ECO:0007669"/>
    <property type="project" value="InterPro"/>
</dbReference>
<dbReference type="OrthoDB" id="1303389at2759"/>
<keyword evidence="10" id="KW-1133">Transmembrane helix</keyword>
<evidence type="ECO:0000256" key="10">
    <source>
        <dbReference type="SAM" id="Phobius"/>
    </source>
</evidence>
<dbReference type="PROSITE" id="PS00010">
    <property type="entry name" value="ASX_HYDROXYL"/>
    <property type="match status" value="1"/>
</dbReference>
<dbReference type="SUPFAM" id="SSF56112">
    <property type="entry name" value="Protein kinase-like (PK-like)"/>
    <property type="match status" value="1"/>
</dbReference>
<dbReference type="Gene3D" id="2.10.25.10">
    <property type="entry name" value="Laminin"/>
    <property type="match status" value="2"/>
</dbReference>
<dbReference type="InterPro" id="IPR001245">
    <property type="entry name" value="Ser-Thr/Tyr_kinase_cat_dom"/>
</dbReference>
<dbReference type="SUPFAM" id="SSF57184">
    <property type="entry name" value="Growth factor receptor domain"/>
    <property type="match status" value="1"/>
</dbReference>
<evidence type="ECO:0000256" key="8">
    <source>
        <dbReference type="PROSITE-ProRule" id="PRU00076"/>
    </source>
</evidence>
<dbReference type="InterPro" id="IPR049883">
    <property type="entry name" value="NOTCH1_EGF-like"/>
</dbReference>
<dbReference type="Gene3D" id="1.10.510.10">
    <property type="entry name" value="Transferase(Phosphotransferase) domain 1"/>
    <property type="match status" value="1"/>
</dbReference>
<evidence type="ECO:0000256" key="2">
    <source>
        <dbReference type="ARBA" id="ARBA00022536"/>
    </source>
</evidence>
<evidence type="ECO:0000259" key="12">
    <source>
        <dbReference type="PROSITE" id="PS50026"/>
    </source>
</evidence>
<dbReference type="GO" id="GO:0007166">
    <property type="term" value="P:cell surface receptor signaling pathway"/>
    <property type="evidence" value="ECO:0007669"/>
    <property type="project" value="InterPro"/>
</dbReference>
<dbReference type="PROSITE" id="PS50011">
    <property type="entry name" value="PROTEIN_KINASE_DOM"/>
    <property type="match status" value="1"/>
</dbReference>
<dbReference type="Proteomes" id="UP000250321">
    <property type="component" value="Unassembled WGS sequence"/>
</dbReference>
<dbReference type="Pfam" id="PF07645">
    <property type="entry name" value="EGF_CA"/>
    <property type="match status" value="1"/>
</dbReference>
<sequence length="657" mass="72984">METRMVVNNISLEEGELQTMQFVNRDCYDAQGNLIDDQSSGGLRVYPPYTISGTKNSFFAVGCDTYARLAGGRNNESYTTGCISICDKNIGGHDIDENDSCSGRGCCQTKIPPLLNNLSLKVGSYRNHSRVWDFNPCGYPFVVQKGNFTFSNTSFQLLRNTPRLPLVLDWQIGETDCQYARYNATYACKGNSNCREKSTGYICVCNPGFHGNPYLHDCQDINECDSNPCENGKCINTPGNYTCECDSGYHNEDKIKCIKVPSPKKYLKISLGASLSFLILLVGIFWTFRNMREKKFLAMKKKYVEDNAALLFREKLARDAARIFTEEQLKEATHDYHESRKVAEGGYGIFYKGRLDKQLVAIKKSKLSAPTTATEPSINEMIVLSQINHKNIVRLVGCCFGTRTPIQVYEFIANGTLYERIHEKKPRLSLELRLQIASEAADALAYLHHSTSTSIIHGAVKTASILLAENFTAKLWDFGASKLVPKDENQPSTSCQGTQGDLDPENTLTKKSDVYNFGVVLAELLTSRKPEEERNLANVFVSKVQSRVLDEILDQEMVKEIPDEEMVKRHLETAKLAADLAIRCLREKGEERPSMKEVAAELEGLVRTTEKHPSGGEANVTPFKLGDDDGDGGGGSSGIKTSVDSSILQITPQGDGL</sequence>
<dbReference type="PROSITE" id="PS01187">
    <property type="entry name" value="EGF_CA"/>
    <property type="match status" value="1"/>
</dbReference>
<keyword evidence="10" id="KW-0472">Membrane</keyword>
<evidence type="ECO:0000256" key="7">
    <source>
        <dbReference type="ARBA" id="ARBA00023157"/>
    </source>
</evidence>
<keyword evidence="3" id="KW-0808">Transferase</keyword>
<dbReference type="EMBL" id="PJQY01002605">
    <property type="protein sequence ID" value="PQP92228.1"/>
    <property type="molecule type" value="Genomic_DNA"/>
</dbReference>
<dbReference type="PANTHER" id="PTHR27005:SF468">
    <property type="entry name" value="OS01G0310500 PROTEIN"/>
    <property type="match status" value="1"/>
</dbReference>
<keyword evidence="13" id="KW-0675">Receptor</keyword>
<feature type="region of interest" description="Disordered" evidence="9">
    <location>
        <begin position="606"/>
        <end position="657"/>
    </location>
</feature>
<evidence type="ECO:0000256" key="4">
    <source>
        <dbReference type="ARBA" id="ARBA00022737"/>
    </source>
</evidence>
<comment type="caution">
    <text evidence="13">The sequence shown here is derived from an EMBL/GenBank/DDBJ whole genome shotgun (WGS) entry which is preliminary data.</text>
</comment>
<evidence type="ECO:0000313" key="14">
    <source>
        <dbReference type="Proteomes" id="UP000250321"/>
    </source>
</evidence>
<proteinExistence type="predicted"/>
<name>A0A314XJS9_PRUYE</name>
<dbReference type="InterPro" id="IPR000742">
    <property type="entry name" value="EGF"/>
</dbReference>
<keyword evidence="14" id="KW-1185">Reference proteome</keyword>
<evidence type="ECO:0000256" key="5">
    <source>
        <dbReference type="ARBA" id="ARBA00022741"/>
    </source>
</evidence>
<feature type="compositionally biased region" description="Polar residues" evidence="9">
    <location>
        <begin position="639"/>
        <end position="657"/>
    </location>
</feature>
<keyword evidence="2 8" id="KW-0245">EGF-like domain</keyword>
<organism evidence="13 14">
    <name type="scientific">Prunus yedoensis var. nudiflora</name>
    <dbReference type="NCBI Taxonomy" id="2094558"/>
    <lineage>
        <taxon>Eukaryota</taxon>
        <taxon>Viridiplantae</taxon>
        <taxon>Streptophyta</taxon>
        <taxon>Embryophyta</taxon>
        <taxon>Tracheophyta</taxon>
        <taxon>Spermatophyta</taxon>
        <taxon>Magnoliopsida</taxon>
        <taxon>eudicotyledons</taxon>
        <taxon>Gunneridae</taxon>
        <taxon>Pentapetalae</taxon>
        <taxon>rosids</taxon>
        <taxon>fabids</taxon>
        <taxon>Rosales</taxon>
        <taxon>Rosaceae</taxon>
        <taxon>Amygdaloideae</taxon>
        <taxon>Amygdaleae</taxon>
        <taxon>Prunus</taxon>
    </lineage>
</organism>
<dbReference type="InterPro" id="IPR000719">
    <property type="entry name" value="Prot_kinase_dom"/>
</dbReference>
<feature type="disulfide bond" evidence="8">
    <location>
        <begin position="224"/>
        <end position="234"/>
    </location>
</feature>
<dbReference type="PANTHER" id="PTHR27005">
    <property type="entry name" value="WALL-ASSOCIATED RECEPTOR KINASE-LIKE 21"/>
    <property type="match status" value="1"/>
</dbReference>
<feature type="domain" description="EGF-like" evidence="12">
    <location>
        <begin position="220"/>
        <end position="258"/>
    </location>
</feature>
<dbReference type="GO" id="GO:0005886">
    <property type="term" value="C:plasma membrane"/>
    <property type="evidence" value="ECO:0007669"/>
    <property type="project" value="TreeGrafter"/>
</dbReference>
<feature type="domain" description="Protein kinase" evidence="11">
    <location>
        <begin position="336"/>
        <end position="606"/>
    </location>
</feature>
<feature type="compositionally biased region" description="Polar residues" evidence="9">
    <location>
        <begin position="490"/>
        <end position="499"/>
    </location>
</feature>
<dbReference type="GO" id="GO:0004674">
    <property type="term" value="F:protein serine/threonine kinase activity"/>
    <property type="evidence" value="ECO:0007669"/>
    <property type="project" value="UniProtKB-KW"/>
</dbReference>
<dbReference type="STRING" id="2094558.A0A314XJS9"/>
<evidence type="ECO:0000259" key="11">
    <source>
        <dbReference type="PROSITE" id="PS50011"/>
    </source>
</evidence>
<dbReference type="GO" id="GO:0005524">
    <property type="term" value="F:ATP binding"/>
    <property type="evidence" value="ECO:0007669"/>
    <property type="project" value="UniProtKB-KW"/>
</dbReference>
<keyword evidence="1" id="KW-0723">Serine/threonine-protein kinase</keyword>
<dbReference type="AlphaFoldDB" id="A0A314XJS9"/>
<dbReference type="InterPro" id="IPR009030">
    <property type="entry name" value="Growth_fac_rcpt_cys_sf"/>
</dbReference>
<keyword evidence="13" id="KW-0418">Kinase</keyword>
<dbReference type="InterPro" id="IPR000152">
    <property type="entry name" value="EGF-type_Asp/Asn_hydroxyl_site"/>
</dbReference>
<keyword evidence="6" id="KW-0067">ATP-binding</keyword>
<reference evidence="13 14" key="1">
    <citation type="submission" date="2018-02" db="EMBL/GenBank/DDBJ databases">
        <title>Draft genome of wild Prunus yedoensis var. nudiflora.</title>
        <authorList>
            <person name="Baek S."/>
            <person name="Kim J.-H."/>
            <person name="Choi K."/>
            <person name="Kim G.-B."/>
            <person name="Cho A."/>
            <person name="Jang H."/>
            <person name="Shin C.-H."/>
            <person name="Yu H.-J."/>
            <person name="Mun J.-H."/>
        </authorList>
    </citation>
    <scope>NUCLEOTIDE SEQUENCE [LARGE SCALE GENOMIC DNA]</scope>
    <source>
        <strain evidence="14">cv. Jeju island</strain>
        <tissue evidence="13">Leaf</tissue>
    </source>
</reference>
<comment type="caution">
    <text evidence="8">Lacks conserved residue(s) required for the propagation of feature annotation.</text>
</comment>
<dbReference type="PROSITE" id="PS01186">
    <property type="entry name" value="EGF_2"/>
    <property type="match status" value="2"/>
</dbReference>
<feature type="transmembrane region" description="Helical" evidence="10">
    <location>
        <begin position="266"/>
        <end position="288"/>
    </location>
</feature>
<protein>
    <submittedName>
        <fullName evidence="13">Wall-associated receptor kinase 2</fullName>
    </submittedName>
</protein>
<keyword evidence="5" id="KW-0547">Nucleotide-binding</keyword>
<keyword evidence="10" id="KW-0812">Transmembrane</keyword>
<keyword evidence="4" id="KW-0677">Repeat</keyword>
<accession>A0A314XJS9</accession>
<evidence type="ECO:0000313" key="13">
    <source>
        <dbReference type="EMBL" id="PQP92228.1"/>
    </source>
</evidence>
<evidence type="ECO:0000256" key="3">
    <source>
        <dbReference type="ARBA" id="ARBA00022679"/>
    </source>
</evidence>
<keyword evidence="7 8" id="KW-1015">Disulfide bond</keyword>
<dbReference type="InterPro" id="IPR045274">
    <property type="entry name" value="WAK-like"/>
</dbReference>
<dbReference type="InterPro" id="IPR018097">
    <property type="entry name" value="EGF_Ca-bd_CS"/>
</dbReference>
<dbReference type="SMART" id="SM00181">
    <property type="entry name" value="EGF"/>
    <property type="match status" value="2"/>
</dbReference>
<dbReference type="SMART" id="SM00179">
    <property type="entry name" value="EGF_CA"/>
    <property type="match status" value="2"/>
</dbReference>
<evidence type="ECO:0000256" key="1">
    <source>
        <dbReference type="ARBA" id="ARBA00022527"/>
    </source>
</evidence>
<dbReference type="Pfam" id="PF07714">
    <property type="entry name" value="PK_Tyr_Ser-Thr"/>
    <property type="match status" value="1"/>
</dbReference>
<evidence type="ECO:0000256" key="6">
    <source>
        <dbReference type="ARBA" id="ARBA00022840"/>
    </source>
</evidence>
<dbReference type="InterPro" id="IPR011009">
    <property type="entry name" value="Kinase-like_dom_sf"/>
</dbReference>
<dbReference type="CDD" id="cd00054">
    <property type="entry name" value="EGF_CA"/>
    <property type="match status" value="1"/>
</dbReference>
<dbReference type="PROSITE" id="PS50026">
    <property type="entry name" value="EGF_3"/>
    <property type="match status" value="1"/>
</dbReference>
<evidence type="ECO:0000256" key="9">
    <source>
        <dbReference type="SAM" id="MobiDB-lite"/>
    </source>
</evidence>